<sequence>MFTKAENCKGPRDDFIYLIEIVRKMLDAFANHMMKTLRSITVLACCNSDSPVKFLTLGARASHRVPELPVYTRVTDAKNIRMLGIRLHFILLAIAIVTDVSSLEPQHFSKEDANFLLVNSRTTNMQAISAQKATLTNMLKYLLPEDEEFSEST</sequence>
<reference evidence="2" key="1">
    <citation type="submission" date="2022-11" db="UniProtKB">
        <authorList>
            <consortium name="WormBaseParasite"/>
        </authorList>
    </citation>
    <scope>IDENTIFICATION</scope>
</reference>
<accession>A0A915IX60</accession>
<evidence type="ECO:0000313" key="1">
    <source>
        <dbReference type="Proteomes" id="UP000887565"/>
    </source>
</evidence>
<dbReference type="WBParaSite" id="nRc.2.0.1.t17995-RA">
    <property type="protein sequence ID" value="nRc.2.0.1.t17995-RA"/>
    <property type="gene ID" value="nRc.2.0.1.g17995"/>
</dbReference>
<proteinExistence type="predicted"/>
<organism evidence="1 2">
    <name type="scientific">Romanomermis culicivorax</name>
    <name type="common">Nematode worm</name>
    <dbReference type="NCBI Taxonomy" id="13658"/>
    <lineage>
        <taxon>Eukaryota</taxon>
        <taxon>Metazoa</taxon>
        <taxon>Ecdysozoa</taxon>
        <taxon>Nematoda</taxon>
        <taxon>Enoplea</taxon>
        <taxon>Dorylaimia</taxon>
        <taxon>Mermithida</taxon>
        <taxon>Mermithoidea</taxon>
        <taxon>Mermithidae</taxon>
        <taxon>Romanomermis</taxon>
    </lineage>
</organism>
<keyword evidence="1" id="KW-1185">Reference proteome</keyword>
<evidence type="ECO:0000313" key="2">
    <source>
        <dbReference type="WBParaSite" id="nRc.2.0.1.t17995-RA"/>
    </source>
</evidence>
<dbReference type="AlphaFoldDB" id="A0A915IX60"/>
<name>A0A915IX60_ROMCU</name>
<dbReference type="Proteomes" id="UP000887565">
    <property type="component" value="Unplaced"/>
</dbReference>
<protein>
    <submittedName>
        <fullName evidence="2">Uncharacterized protein</fullName>
    </submittedName>
</protein>